<sequence>MNEAAASNFINSLVRNLQVLCHSNVEFRNDIEVVGHLYLKVDKAKKFNYIVDEKVCKNDASSTMFVSNSYHSVNTAQKKKDEQQGENTSKSTSETGENTNNEQARLTPSKPDNQPGMSPMSSGTPDIYKTPTKRGLRSPDGGLGRKHPRLSSDGTSHQSFSFSLQRDRESPLKKDRSGSFSASQDSSSSHSFKDNFKNDSVEIDLTNIKEEVDDKSAIQASCFFNQEQQQQMLEQSSVHSFSNQSKDSSTGEETLGLYPIALHQNENQNLDSLAHLSSSVAGGSQGASFGQSPQQMPQFLSGRE</sequence>
<keyword evidence="3" id="KW-1185">Reference proteome</keyword>
<comment type="caution">
    <text evidence="2">The sequence shown here is derived from an EMBL/GenBank/DDBJ whole genome shotgun (WGS) entry which is preliminary data.</text>
</comment>
<accession>A0AAN8K4J8</accession>
<proteinExistence type="predicted"/>
<feature type="compositionally biased region" description="Low complexity" evidence="1">
    <location>
        <begin position="277"/>
        <end position="295"/>
    </location>
</feature>
<reference evidence="2 3" key="1">
    <citation type="submission" date="2024-01" db="EMBL/GenBank/DDBJ databases">
        <title>The genome of the rayed Mediterranean limpet Patella caerulea (Linnaeus, 1758).</title>
        <authorList>
            <person name="Anh-Thu Weber A."/>
            <person name="Halstead-Nussloch G."/>
        </authorList>
    </citation>
    <scope>NUCLEOTIDE SEQUENCE [LARGE SCALE GENOMIC DNA]</scope>
    <source>
        <strain evidence="2">AATW-2023a</strain>
        <tissue evidence="2">Whole specimen</tissue>
    </source>
</reference>
<dbReference type="EMBL" id="JAZGQO010000006">
    <property type="protein sequence ID" value="KAK6185748.1"/>
    <property type="molecule type" value="Genomic_DNA"/>
</dbReference>
<feature type="region of interest" description="Disordered" evidence="1">
    <location>
        <begin position="233"/>
        <end position="258"/>
    </location>
</feature>
<evidence type="ECO:0000313" key="3">
    <source>
        <dbReference type="Proteomes" id="UP001347796"/>
    </source>
</evidence>
<organism evidence="2 3">
    <name type="scientific">Patella caerulea</name>
    <name type="common">Rayed Mediterranean limpet</name>
    <dbReference type="NCBI Taxonomy" id="87958"/>
    <lineage>
        <taxon>Eukaryota</taxon>
        <taxon>Metazoa</taxon>
        <taxon>Spiralia</taxon>
        <taxon>Lophotrochozoa</taxon>
        <taxon>Mollusca</taxon>
        <taxon>Gastropoda</taxon>
        <taxon>Patellogastropoda</taxon>
        <taxon>Patelloidea</taxon>
        <taxon>Patellidae</taxon>
        <taxon>Patella</taxon>
    </lineage>
</organism>
<dbReference type="AlphaFoldDB" id="A0AAN8K4J8"/>
<evidence type="ECO:0000256" key="1">
    <source>
        <dbReference type="SAM" id="MobiDB-lite"/>
    </source>
</evidence>
<feature type="compositionally biased region" description="Polar residues" evidence="1">
    <location>
        <begin position="236"/>
        <end position="252"/>
    </location>
</feature>
<feature type="region of interest" description="Disordered" evidence="1">
    <location>
        <begin position="73"/>
        <end position="200"/>
    </location>
</feature>
<feature type="compositionally biased region" description="Polar residues" evidence="1">
    <location>
        <begin position="85"/>
        <end position="124"/>
    </location>
</feature>
<feature type="compositionally biased region" description="Polar residues" evidence="1">
    <location>
        <begin position="152"/>
        <end position="164"/>
    </location>
</feature>
<feature type="compositionally biased region" description="Low complexity" evidence="1">
    <location>
        <begin position="178"/>
        <end position="190"/>
    </location>
</feature>
<evidence type="ECO:0000313" key="2">
    <source>
        <dbReference type="EMBL" id="KAK6185748.1"/>
    </source>
</evidence>
<feature type="compositionally biased region" description="Basic and acidic residues" evidence="1">
    <location>
        <begin position="191"/>
        <end position="200"/>
    </location>
</feature>
<protein>
    <submittedName>
        <fullName evidence="2">Uncharacterized protein</fullName>
    </submittedName>
</protein>
<gene>
    <name evidence="2" type="ORF">SNE40_007911</name>
</gene>
<name>A0AAN8K4J8_PATCE</name>
<feature type="compositionally biased region" description="Basic and acidic residues" evidence="1">
    <location>
        <begin position="165"/>
        <end position="177"/>
    </location>
</feature>
<feature type="region of interest" description="Disordered" evidence="1">
    <location>
        <begin position="276"/>
        <end position="304"/>
    </location>
</feature>
<dbReference type="Proteomes" id="UP001347796">
    <property type="component" value="Unassembled WGS sequence"/>
</dbReference>